<evidence type="ECO:0008006" key="3">
    <source>
        <dbReference type="Google" id="ProtNLM"/>
    </source>
</evidence>
<keyword evidence="2" id="KW-1185">Reference proteome</keyword>
<comment type="caution">
    <text evidence="1">The sequence shown here is derived from an EMBL/GenBank/DDBJ whole genome shotgun (WGS) entry which is preliminary data.</text>
</comment>
<sequence>MSTASLDALFFRCGTATLCVELRFVSSVLAPENVAMTVLDPRPHLGMTPTEHGMVGLLDLPGPPVALYLGTVLGTFPLAPRDLLPLPGWLRGALPPILRPAVTLLDGKVVWLLDLDTLSSAPLAPISGERAY</sequence>
<name>A0ABY0CSG3_9DELT</name>
<gene>
    <name evidence="1" type="ORF">EA187_12745</name>
</gene>
<dbReference type="InterPro" id="IPR036061">
    <property type="entry name" value="CheW-like_dom_sf"/>
</dbReference>
<organism evidence="1 2">
    <name type="scientific">Lujinxingia sediminis</name>
    <dbReference type="NCBI Taxonomy" id="2480984"/>
    <lineage>
        <taxon>Bacteria</taxon>
        <taxon>Deltaproteobacteria</taxon>
        <taxon>Bradymonadales</taxon>
        <taxon>Lujinxingiaceae</taxon>
        <taxon>Lujinxingia</taxon>
    </lineage>
</organism>
<dbReference type="SUPFAM" id="SSF50341">
    <property type="entry name" value="CheW-like"/>
    <property type="match status" value="1"/>
</dbReference>
<proteinExistence type="predicted"/>
<dbReference type="RefSeq" id="WP_115605274.1">
    <property type="nucleotide sequence ID" value="NZ_SADD01000007.1"/>
</dbReference>
<dbReference type="Proteomes" id="UP000282926">
    <property type="component" value="Unassembled WGS sequence"/>
</dbReference>
<reference evidence="1 2" key="1">
    <citation type="submission" date="2019-01" db="EMBL/GenBank/DDBJ databases">
        <title>Lujinxingia litoralis gen. nov., sp. nov. and Lujinxingia sediminis gen. nov., sp. nov., new members in the order Bradymonadales, isolated from coastal sediment.</title>
        <authorList>
            <person name="Li C.-M."/>
        </authorList>
    </citation>
    <scope>NUCLEOTIDE SEQUENCE [LARGE SCALE GENOMIC DNA]</scope>
    <source>
        <strain evidence="1 2">SEH01</strain>
    </source>
</reference>
<evidence type="ECO:0000313" key="1">
    <source>
        <dbReference type="EMBL" id="RVU43077.1"/>
    </source>
</evidence>
<evidence type="ECO:0000313" key="2">
    <source>
        <dbReference type="Proteomes" id="UP000282926"/>
    </source>
</evidence>
<protein>
    <recommendedName>
        <fullName evidence="3">CheW-like domain-containing protein</fullName>
    </recommendedName>
</protein>
<accession>A0ABY0CSG3</accession>
<dbReference type="EMBL" id="SADD01000007">
    <property type="protein sequence ID" value="RVU43077.1"/>
    <property type="molecule type" value="Genomic_DNA"/>
</dbReference>